<accession>A0AAU2JTI3</accession>
<protein>
    <submittedName>
        <fullName evidence="4">DUF6234 family protein</fullName>
    </submittedName>
</protein>
<keyword evidence="2" id="KW-1133">Transmembrane helix</keyword>
<keyword evidence="2" id="KW-0472">Membrane</keyword>
<feature type="compositionally biased region" description="Gly residues" evidence="1">
    <location>
        <begin position="130"/>
        <end position="140"/>
    </location>
</feature>
<evidence type="ECO:0000256" key="1">
    <source>
        <dbReference type="SAM" id="MobiDB-lite"/>
    </source>
</evidence>
<organism evidence="4">
    <name type="scientific">Streptomyces sp. NBC_00049</name>
    <dbReference type="NCBI Taxonomy" id="2903617"/>
    <lineage>
        <taxon>Bacteria</taxon>
        <taxon>Bacillati</taxon>
        <taxon>Actinomycetota</taxon>
        <taxon>Actinomycetes</taxon>
        <taxon>Kitasatosporales</taxon>
        <taxon>Streptomycetaceae</taxon>
        <taxon>Streptomyces</taxon>
    </lineage>
</organism>
<dbReference type="AlphaFoldDB" id="A0AAU2JTI3"/>
<gene>
    <name evidence="4" type="ORF">OG327_20845</name>
</gene>
<dbReference type="Pfam" id="PF19747">
    <property type="entry name" value="DUF6234"/>
    <property type="match status" value="1"/>
</dbReference>
<dbReference type="InterPro" id="IPR046201">
    <property type="entry name" value="DUF6234"/>
</dbReference>
<evidence type="ECO:0000313" key="4">
    <source>
        <dbReference type="EMBL" id="WTU75573.1"/>
    </source>
</evidence>
<evidence type="ECO:0000256" key="2">
    <source>
        <dbReference type="SAM" id="Phobius"/>
    </source>
</evidence>
<reference evidence="4" key="1">
    <citation type="submission" date="2022-10" db="EMBL/GenBank/DDBJ databases">
        <title>The complete genomes of actinobacterial strains from the NBC collection.</title>
        <authorList>
            <person name="Joergensen T.S."/>
            <person name="Alvarez Arevalo M."/>
            <person name="Sterndorff E.B."/>
            <person name="Faurdal D."/>
            <person name="Vuksanovic O."/>
            <person name="Mourched A.-S."/>
            <person name="Charusanti P."/>
            <person name="Shaw S."/>
            <person name="Blin K."/>
            <person name="Weber T."/>
        </authorList>
    </citation>
    <scope>NUCLEOTIDE SEQUENCE</scope>
    <source>
        <strain evidence="4">NBC_00049</strain>
    </source>
</reference>
<keyword evidence="2" id="KW-0812">Transmembrane</keyword>
<feature type="transmembrane region" description="Helical" evidence="2">
    <location>
        <begin position="90"/>
        <end position="109"/>
    </location>
</feature>
<feature type="region of interest" description="Disordered" evidence="1">
    <location>
        <begin position="116"/>
        <end position="140"/>
    </location>
</feature>
<evidence type="ECO:0000259" key="3">
    <source>
        <dbReference type="Pfam" id="PF19747"/>
    </source>
</evidence>
<sequence length="140" mass="14583">MTTRSPAEREPVHWAADFILAVIALALLAAVLAGGWFLYGLGRWGETEPDPDPVWRGIPLGSGTFVFIGVLCCLAATASFGFFRLRAGIAGTLLGMACILLIGLAVVLGSERRQADPPPAPTWKAPNCHSGGGHTDCPGG</sequence>
<dbReference type="EMBL" id="CP108264">
    <property type="protein sequence ID" value="WTU75573.1"/>
    <property type="molecule type" value="Genomic_DNA"/>
</dbReference>
<feature type="transmembrane region" description="Helical" evidence="2">
    <location>
        <begin position="12"/>
        <end position="38"/>
    </location>
</feature>
<feature type="transmembrane region" description="Helical" evidence="2">
    <location>
        <begin position="58"/>
        <end position="83"/>
    </location>
</feature>
<feature type="domain" description="DUF6234" evidence="3">
    <location>
        <begin position="16"/>
        <end position="137"/>
    </location>
</feature>
<name>A0AAU2JTI3_9ACTN</name>
<proteinExistence type="predicted"/>